<name>A0A6J8DFH0_MYTCO</name>
<evidence type="ECO:0000313" key="3">
    <source>
        <dbReference type="EMBL" id="CAC5406132.1"/>
    </source>
</evidence>
<organism evidence="3 4">
    <name type="scientific">Mytilus coruscus</name>
    <name type="common">Sea mussel</name>
    <dbReference type="NCBI Taxonomy" id="42192"/>
    <lineage>
        <taxon>Eukaryota</taxon>
        <taxon>Metazoa</taxon>
        <taxon>Spiralia</taxon>
        <taxon>Lophotrochozoa</taxon>
        <taxon>Mollusca</taxon>
        <taxon>Bivalvia</taxon>
        <taxon>Autobranchia</taxon>
        <taxon>Pteriomorphia</taxon>
        <taxon>Mytilida</taxon>
        <taxon>Mytiloidea</taxon>
        <taxon>Mytilidae</taxon>
        <taxon>Mytilinae</taxon>
        <taxon>Mytilus</taxon>
    </lineage>
</organism>
<feature type="transmembrane region" description="Helical" evidence="2">
    <location>
        <begin position="44"/>
        <end position="67"/>
    </location>
</feature>
<feature type="compositionally biased region" description="Polar residues" evidence="1">
    <location>
        <begin position="378"/>
        <end position="391"/>
    </location>
</feature>
<dbReference type="AlphaFoldDB" id="A0A6J8DFH0"/>
<proteinExistence type="predicted"/>
<evidence type="ECO:0000256" key="1">
    <source>
        <dbReference type="SAM" id="MobiDB-lite"/>
    </source>
</evidence>
<dbReference type="EMBL" id="CACVKT020007176">
    <property type="protein sequence ID" value="CAC5406132.1"/>
    <property type="molecule type" value="Genomic_DNA"/>
</dbReference>
<feature type="region of interest" description="Disordered" evidence="1">
    <location>
        <begin position="376"/>
        <end position="400"/>
    </location>
</feature>
<accession>A0A6J8DFH0</accession>
<dbReference type="Proteomes" id="UP000507470">
    <property type="component" value="Unassembled WGS sequence"/>
</dbReference>
<evidence type="ECO:0000313" key="4">
    <source>
        <dbReference type="Proteomes" id="UP000507470"/>
    </source>
</evidence>
<feature type="compositionally biased region" description="Basic residues" evidence="1">
    <location>
        <begin position="157"/>
        <end position="168"/>
    </location>
</feature>
<keyword evidence="2" id="KW-0812">Transmembrane</keyword>
<dbReference type="OrthoDB" id="6133654at2759"/>
<sequence>MNNSLVRSGKCMDTRTFMCRFEKIEVVNETQNDRDTNTDTTGTLMLIFGLIGSLSLAVVVILAIIVCKISNSGKKNKGDFVFKQASNVKHNVNGAEHPSHHVDTDNIKGISTENALKESIGNFAIGGEGETKASREDYDDIESKVCFSNSVIQKDKKQSKKSKLHKIKNSQTLRNVDNYDDMEDKIGGSKPGSEKRSGKYKETQHGSKHKNTKYNTDHESENCTDIEEQNCNKKIQNENVDAIDITKLMEGQEYPMDVDYDEIEDSNDVSMPSKSKNECANELSPKGYTIMNMGNVSKGTLQSGIFTVSDGIEGLVKHDFCVNDAQKITKDERSEFSMPMIDDEYAEIEDSGDSVYSSASLIIDDDSGENRLIKSDHTANTSVNSNAQSSNDVEEYAEIESAGASVYPSASLIHDESDENRFTKSDNTGNASVNSNIQSTYDVLSHPVYAVSTKSSSNVKAGPDLVTEPEISTNILPKVSSGNFGNISQPGYFVVQAKVSDEQKQTHFDCDVHETFYDKLHSNRLEEYNDQSVYDQSMNSDKHGDETFYDKLHVNSLKESDNASADYDHI</sequence>
<keyword evidence="2" id="KW-1133">Transmembrane helix</keyword>
<keyword evidence="4" id="KW-1185">Reference proteome</keyword>
<reference evidence="3 4" key="1">
    <citation type="submission" date="2020-06" db="EMBL/GenBank/DDBJ databases">
        <authorList>
            <person name="Li R."/>
            <person name="Bekaert M."/>
        </authorList>
    </citation>
    <scope>NUCLEOTIDE SEQUENCE [LARGE SCALE GENOMIC DNA]</scope>
    <source>
        <strain evidence="4">wild</strain>
    </source>
</reference>
<feature type="compositionally biased region" description="Basic and acidic residues" evidence="1">
    <location>
        <begin position="184"/>
        <end position="205"/>
    </location>
</feature>
<evidence type="ECO:0000256" key="2">
    <source>
        <dbReference type="SAM" id="Phobius"/>
    </source>
</evidence>
<protein>
    <submittedName>
        <fullName evidence="3">Uncharacterized protein</fullName>
    </submittedName>
</protein>
<gene>
    <name evidence="3" type="ORF">MCOR_39743</name>
</gene>
<keyword evidence="2" id="KW-0472">Membrane</keyword>
<feature type="region of interest" description="Disordered" evidence="1">
    <location>
        <begin position="157"/>
        <end position="222"/>
    </location>
</feature>